<proteinExistence type="predicted"/>
<evidence type="ECO:0000313" key="3">
    <source>
        <dbReference type="Proteomes" id="UP000663760"/>
    </source>
</evidence>
<organism evidence="2 3">
    <name type="scientific">Spirodela intermedia</name>
    <name type="common">Intermediate duckweed</name>
    <dbReference type="NCBI Taxonomy" id="51605"/>
    <lineage>
        <taxon>Eukaryota</taxon>
        <taxon>Viridiplantae</taxon>
        <taxon>Streptophyta</taxon>
        <taxon>Embryophyta</taxon>
        <taxon>Tracheophyta</taxon>
        <taxon>Spermatophyta</taxon>
        <taxon>Magnoliopsida</taxon>
        <taxon>Liliopsida</taxon>
        <taxon>Araceae</taxon>
        <taxon>Lemnoideae</taxon>
        <taxon>Spirodela</taxon>
    </lineage>
</organism>
<dbReference type="OrthoDB" id="787091at2759"/>
<feature type="compositionally biased region" description="Basic and acidic residues" evidence="1">
    <location>
        <begin position="81"/>
        <end position="106"/>
    </location>
</feature>
<feature type="compositionally biased region" description="Basic and acidic residues" evidence="1">
    <location>
        <begin position="117"/>
        <end position="127"/>
    </location>
</feature>
<accession>A0A7I8JW65</accession>
<feature type="region of interest" description="Disordered" evidence="1">
    <location>
        <begin position="1"/>
        <end position="127"/>
    </location>
</feature>
<dbReference type="AlphaFoldDB" id="A0A7I8JW65"/>
<keyword evidence="3" id="KW-1185">Reference proteome</keyword>
<reference evidence="2" key="1">
    <citation type="submission" date="2020-02" db="EMBL/GenBank/DDBJ databases">
        <authorList>
            <person name="Scholz U."/>
            <person name="Mascher M."/>
            <person name="Fiebig A."/>
        </authorList>
    </citation>
    <scope>NUCLEOTIDE SEQUENCE</scope>
</reference>
<gene>
    <name evidence="2" type="ORF">SI8410_01000210</name>
</gene>
<sequence length="127" mass="14208">MEETGRRISKAKGSVAQQPRNLIARTDSYLPLLDSGDEEEAMGSVKEGELSSPAAVPNGRVGQGKGSPWRLVGKLLSQMSPRKDEKQPEDKEKKVAGKQWKVEKGEKQKKRSSWLPDPEKRWPVQGW</sequence>
<protein>
    <submittedName>
        <fullName evidence="2">Uncharacterized protein</fullName>
    </submittedName>
</protein>
<evidence type="ECO:0000313" key="2">
    <source>
        <dbReference type="EMBL" id="CAA7387871.1"/>
    </source>
</evidence>
<dbReference type="EMBL" id="LR746264">
    <property type="protein sequence ID" value="CAA7387871.1"/>
    <property type="molecule type" value="Genomic_DNA"/>
</dbReference>
<evidence type="ECO:0000256" key="1">
    <source>
        <dbReference type="SAM" id="MobiDB-lite"/>
    </source>
</evidence>
<dbReference type="Proteomes" id="UP000663760">
    <property type="component" value="Chromosome 1"/>
</dbReference>
<name>A0A7I8JW65_SPIIN</name>